<evidence type="ECO:0000256" key="1">
    <source>
        <dbReference type="SAM" id="MobiDB-lite"/>
    </source>
</evidence>
<dbReference type="Proteomes" id="UP000318413">
    <property type="component" value="Unassembled WGS sequence"/>
</dbReference>
<organism evidence="2 3">
    <name type="scientific">Sphingomonas oligophenolica</name>
    <dbReference type="NCBI Taxonomy" id="301154"/>
    <lineage>
        <taxon>Bacteria</taxon>
        <taxon>Pseudomonadati</taxon>
        <taxon>Pseudomonadota</taxon>
        <taxon>Alphaproteobacteria</taxon>
        <taxon>Sphingomonadales</taxon>
        <taxon>Sphingomonadaceae</taxon>
        <taxon>Sphingomonas</taxon>
    </lineage>
</organism>
<gene>
    <name evidence="2" type="ORF">EAH84_08080</name>
</gene>
<accession>A0A502CJ22</accession>
<dbReference type="OrthoDB" id="954262at2"/>
<dbReference type="EMBL" id="RCZK01000005">
    <property type="protein sequence ID" value="TPG12722.1"/>
    <property type="molecule type" value="Genomic_DNA"/>
</dbReference>
<dbReference type="Pfam" id="PF13668">
    <property type="entry name" value="Ferritin_2"/>
    <property type="match status" value="1"/>
</dbReference>
<dbReference type="InterPro" id="IPR052965">
    <property type="entry name" value="Pigment-catalase-like"/>
</dbReference>
<dbReference type="SUPFAM" id="SSF47240">
    <property type="entry name" value="Ferritin-like"/>
    <property type="match status" value="1"/>
</dbReference>
<dbReference type="RefSeq" id="WP_140870404.1">
    <property type="nucleotide sequence ID" value="NZ_RCZK01000005.1"/>
</dbReference>
<sequence length="331" mass="33927">MHTIPILTEVLERSAERRDARRGFLRMAGGAVAAAGGLTLLSACGNGNNNDSPIAATPTPPPTTATIGDGDVLNFALNLEYLEAQFYSYAVFGTGLPANMLDGIGTQGSVTGGKKVVFQDPLVAAYAREIAADEISHVAFLRSALGNAKVAMPSINIDGSATGAFTAAARAAKVVPATGTFDPYASDENFLLGAFIFEDVGVTAYKGAAPLLANKTYLEAAAGILAAEAYHAGLVRTALYVKGMATPSLRTIAGQISDARDSLDGPSDDDQGITSSDPTQSNIVPTDNNGIVYSRTTGAVLNIVYLNNAAVSTGGFFPAGVNGTIRTSAAN</sequence>
<reference evidence="2 3" key="1">
    <citation type="journal article" date="2019" name="Environ. Microbiol.">
        <title>Species interactions and distinct microbial communities in high Arctic permafrost affected cryosols are associated with the CH4 and CO2 gas fluxes.</title>
        <authorList>
            <person name="Altshuler I."/>
            <person name="Hamel J."/>
            <person name="Turney S."/>
            <person name="Magnuson E."/>
            <person name="Levesque R."/>
            <person name="Greer C."/>
            <person name="Whyte L.G."/>
        </authorList>
    </citation>
    <scope>NUCLEOTIDE SEQUENCE [LARGE SCALE GENOMIC DNA]</scope>
    <source>
        <strain evidence="2 3">S5.1</strain>
    </source>
</reference>
<dbReference type="PANTHER" id="PTHR31694:SF26">
    <property type="entry name" value="OS05G0151100 PROTEIN"/>
    <property type="match status" value="1"/>
</dbReference>
<protein>
    <submittedName>
        <fullName evidence="2">Ferritin-like domain-containing protein</fullName>
    </submittedName>
</protein>
<evidence type="ECO:0000313" key="3">
    <source>
        <dbReference type="Proteomes" id="UP000318413"/>
    </source>
</evidence>
<name>A0A502CJ22_9SPHN</name>
<dbReference type="InterPro" id="IPR009078">
    <property type="entry name" value="Ferritin-like_SF"/>
</dbReference>
<feature type="region of interest" description="Disordered" evidence="1">
    <location>
        <begin position="259"/>
        <end position="288"/>
    </location>
</feature>
<evidence type="ECO:0000313" key="2">
    <source>
        <dbReference type="EMBL" id="TPG12722.1"/>
    </source>
</evidence>
<dbReference type="PANTHER" id="PTHR31694">
    <property type="entry name" value="DESICCATION-LIKE PROTEIN"/>
    <property type="match status" value="1"/>
</dbReference>
<feature type="compositionally biased region" description="Polar residues" evidence="1">
    <location>
        <begin position="272"/>
        <end position="288"/>
    </location>
</feature>
<dbReference type="AlphaFoldDB" id="A0A502CJ22"/>
<comment type="caution">
    <text evidence="2">The sequence shown here is derived from an EMBL/GenBank/DDBJ whole genome shotgun (WGS) entry which is preliminary data.</text>
</comment>
<proteinExistence type="predicted"/>
<keyword evidence="3" id="KW-1185">Reference proteome</keyword>